<dbReference type="OrthoDB" id="1918035at2759"/>
<proteinExistence type="predicted"/>
<dbReference type="EMBL" id="CM035421">
    <property type="protein sequence ID" value="KAH7387700.1"/>
    <property type="molecule type" value="Genomic_DNA"/>
</dbReference>
<reference evidence="2" key="1">
    <citation type="submission" date="2021-08" db="EMBL/GenBank/DDBJ databases">
        <title>WGS assembly of Ceratopteris richardii.</title>
        <authorList>
            <person name="Marchant D.B."/>
            <person name="Chen G."/>
            <person name="Jenkins J."/>
            <person name="Shu S."/>
            <person name="Leebens-Mack J."/>
            <person name="Grimwood J."/>
            <person name="Schmutz J."/>
            <person name="Soltis P."/>
            <person name="Soltis D."/>
            <person name="Chen Z.-H."/>
        </authorList>
    </citation>
    <scope>NUCLEOTIDE SEQUENCE</scope>
    <source>
        <strain evidence="2">Whitten #5841</strain>
        <tissue evidence="2">Leaf</tissue>
    </source>
</reference>
<evidence type="ECO:0000256" key="1">
    <source>
        <dbReference type="SAM" id="MobiDB-lite"/>
    </source>
</evidence>
<protein>
    <submittedName>
        <fullName evidence="2">Uncharacterized protein</fullName>
    </submittedName>
</protein>
<feature type="region of interest" description="Disordered" evidence="1">
    <location>
        <begin position="48"/>
        <end position="80"/>
    </location>
</feature>
<feature type="compositionally biased region" description="Basic and acidic residues" evidence="1">
    <location>
        <begin position="71"/>
        <end position="80"/>
    </location>
</feature>
<accession>A0A8T2SYT3</accession>
<evidence type="ECO:0000313" key="2">
    <source>
        <dbReference type="EMBL" id="KAH7387700.1"/>
    </source>
</evidence>
<comment type="caution">
    <text evidence="2">The sequence shown here is derived from an EMBL/GenBank/DDBJ whole genome shotgun (WGS) entry which is preliminary data.</text>
</comment>
<feature type="compositionally biased region" description="Low complexity" evidence="1">
    <location>
        <begin position="191"/>
        <end position="207"/>
    </location>
</feature>
<keyword evidence="3" id="KW-1185">Reference proteome</keyword>
<evidence type="ECO:0000313" key="3">
    <source>
        <dbReference type="Proteomes" id="UP000825935"/>
    </source>
</evidence>
<organism evidence="2 3">
    <name type="scientific">Ceratopteris richardii</name>
    <name type="common">Triangle waterfern</name>
    <dbReference type="NCBI Taxonomy" id="49495"/>
    <lineage>
        <taxon>Eukaryota</taxon>
        <taxon>Viridiplantae</taxon>
        <taxon>Streptophyta</taxon>
        <taxon>Embryophyta</taxon>
        <taxon>Tracheophyta</taxon>
        <taxon>Polypodiopsida</taxon>
        <taxon>Polypodiidae</taxon>
        <taxon>Polypodiales</taxon>
        <taxon>Pteridineae</taxon>
        <taxon>Pteridaceae</taxon>
        <taxon>Parkerioideae</taxon>
        <taxon>Ceratopteris</taxon>
    </lineage>
</organism>
<feature type="compositionally biased region" description="Basic residues" evidence="1">
    <location>
        <begin position="150"/>
        <end position="163"/>
    </location>
</feature>
<name>A0A8T2SYT3_CERRI</name>
<feature type="compositionally biased region" description="Polar residues" evidence="1">
    <location>
        <begin position="166"/>
        <end position="182"/>
    </location>
</feature>
<feature type="compositionally biased region" description="Polar residues" evidence="1">
    <location>
        <begin position="208"/>
        <end position="219"/>
    </location>
</feature>
<dbReference type="EMBL" id="CM035421">
    <property type="protein sequence ID" value="KAH7387701.1"/>
    <property type="molecule type" value="Genomic_DNA"/>
</dbReference>
<dbReference type="OMA" id="DHIAVKS"/>
<feature type="compositionally biased region" description="Low complexity" evidence="1">
    <location>
        <begin position="52"/>
        <end position="70"/>
    </location>
</feature>
<dbReference type="Proteomes" id="UP000825935">
    <property type="component" value="Chromosome 16"/>
</dbReference>
<gene>
    <name evidence="2" type="ORF">KP509_16G037200</name>
</gene>
<sequence length="219" mass="23715">MGTNAVFPIKQLENTGFLKELQWKETTSKDEFLGNLLTDEKLSKDHIAVKTSSSSSSGGKVASKGQGASSDSRDVSKARDDPNIYTQLSINLWKRINAGYLVPRRPPTGVMRTSYTYDPALIDQQSMEFHRKRNFYSEYNEAAARFKLVHGNKKPLSKPRRVPGRNDQNGTASNEKPSTSTLPAADAGTKPAEAVEPAANPAALPAATTSESTPAEGSS</sequence>
<dbReference type="AlphaFoldDB" id="A0A8T2SYT3"/>
<feature type="region of interest" description="Disordered" evidence="1">
    <location>
        <begin position="150"/>
        <end position="219"/>
    </location>
</feature>